<reference key="1">
    <citation type="submission" date="2011-09" db="EMBL/GenBank/DDBJ databases">
        <title>Genomic characterization of the Taylorella genus.</title>
        <authorList>
            <person name="Hebert L."/>
            <person name="Moumen B."/>
            <person name="Pons N."/>
            <person name="Duquesne F."/>
            <person name="Breuil M.-F."/>
            <person name="Goux D."/>
            <person name="Batto J.-M."/>
            <person name="Renault P."/>
            <person name="Laugier C."/>
            <person name="Petry S."/>
        </authorList>
    </citation>
    <scope>NUCLEOTIDE SEQUENCE</scope>
    <source>
        <strain>MCE3</strain>
    </source>
</reference>
<proteinExistence type="inferred from homology"/>
<organism evidence="15 16">
    <name type="scientific">Taylorella asinigenitalis (strain MCE3)</name>
    <dbReference type="NCBI Taxonomy" id="1008459"/>
    <lineage>
        <taxon>Bacteria</taxon>
        <taxon>Pseudomonadati</taxon>
        <taxon>Pseudomonadota</taxon>
        <taxon>Betaproteobacteria</taxon>
        <taxon>Burkholderiales</taxon>
        <taxon>Alcaligenaceae</taxon>
        <taxon>Taylorella</taxon>
    </lineage>
</organism>
<dbReference type="Proteomes" id="UP000009284">
    <property type="component" value="Chromosome"/>
</dbReference>
<evidence type="ECO:0000256" key="13">
    <source>
        <dbReference type="SAM" id="Phobius"/>
    </source>
</evidence>
<comment type="cofactor">
    <cofactor evidence="1">
        <name>heme b</name>
        <dbReference type="ChEBI" id="CHEBI:60344"/>
    </cofactor>
</comment>
<feature type="domain" description="Cytochrome b561 bacterial/Ni-hydrogenase" evidence="14">
    <location>
        <begin position="7"/>
        <end position="179"/>
    </location>
</feature>
<keyword evidence="6 13" id="KW-0812">Transmembrane</keyword>
<feature type="transmembrane region" description="Helical" evidence="13">
    <location>
        <begin position="43"/>
        <end position="61"/>
    </location>
</feature>
<evidence type="ECO:0000256" key="9">
    <source>
        <dbReference type="ARBA" id="ARBA00022989"/>
    </source>
</evidence>
<gene>
    <name evidence="15" type="ordered locus">TASI_0900</name>
</gene>
<dbReference type="eggNOG" id="COG3038">
    <property type="taxonomic scope" value="Bacteria"/>
</dbReference>
<keyword evidence="7" id="KW-0479">Metal-binding</keyword>
<dbReference type="GO" id="GO:0009055">
    <property type="term" value="F:electron transfer activity"/>
    <property type="evidence" value="ECO:0007669"/>
    <property type="project" value="InterPro"/>
</dbReference>
<reference evidence="15 16" key="2">
    <citation type="journal article" date="2012" name="PLoS ONE">
        <title>Genomic characterization of the taylorella genus.</title>
        <authorList>
            <person name="Hebert L."/>
            <person name="Moumen B."/>
            <person name="Pons N."/>
            <person name="Duquesne F."/>
            <person name="Breuil M.F."/>
            <person name="Goux D."/>
            <person name="Batto J.M."/>
            <person name="Laugier C."/>
            <person name="Renault P."/>
            <person name="Petry S."/>
        </authorList>
    </citation>
    <scope>NUCLEOTIDE SEQUENCE [LARGE SCALE GENOMIC DNA]</scope>
    <source>
        <strain evidence="15 16">MCE3</strain>
    </source>
</reference>
<evidence type="ECO:0000256" key="5">
    <source>
        <dbReference type="ARBA" id="ARBA00022617"/>
    </source>
</evidence>
<comment type="subcellular location">
    <subcellularLocation>
        <location evidence="2">Cell membrane</location>
        <topology evidence="2">Multi-pass membrane protein</topology>
    </subcellularLocation>
</comment>
<evidence type="ECO:0000313" key="15">
    <source>
        <dbReference type="EMBL" id="AEP36669.1"/>
    </source>
</evidence>
<evidence type="ECO:0000313" key="16">
    <source>
        <dbReference type="Proteomes" id="UP000009284"/>
    </source>
</evidence>
<evidence type="ECO:0000256" key="10">
    <source>
        <dbReference type="ARBA" id="ARBA00023004"/>
    </source>
</evidence>
<keyword evidence="10" id="KW-0408">Iron</keyword>
<dbReference type="Pfam" id="PF01292">
    <property type="entry name" value="Ni_hydr_CYTB"/>
    <property type="match status" value="1"/>
</dbReference>
<dbReference type="GO" id="GO:0022904">
    <property type="term" value="P:respiratory electron transport chain"/>
    <property type="evidence" value="ECO:0007669"/>
    <property type="project" value="InterPro"/>
</dbReference>
<dbReference type="OrthoDB" id="8536275at2"/>
<dbReference type="RefSeq" id="WP_014111565.1">
    <property type="nucleotide sequence ID" value="NC_016043.1"/>
</dbReference>
<dbReference type="InterPro" id="IPR052168">
    <property type="entry name" value="Cytochrome_b561_oxidase"/>
</dbReference>
<accession>G4Q9Q3</accession>
<dbReference type="GO" id="GO:0046872">
    <property type="term" value="F:metal ion binding"/>
    <property type="evidence" value="ECO:0007669"/>
    <property type="project" value="UniProtKB-KW"/>
</dbReference>
<name>G4Q9Q3_TAYAM</name>
<evidence type="ECO:0000256" key="12">
    <source>
        <dbReference type="ARBA" id="ARBA00037975"/>
    </source>
</evidence>
<feature type="transmembrane region" description="Helical" evidence="13">
    <location>
        <begin position="12"/>
        <end position="31"/>
    </location>
</feature>
<protein>
    <submittedName>
        <fullName evidence="15">Putative cytochrome b561</fullName>
    </submittedName>
</protein>
<dbReference type="PANTHER" id="PTHR30529:SF7">
    <property type="entry name" value="CYTOCHROME B561 BACTERIAL_NI-HYDROGENASE DOMAIN-CONTAINING PROTEIN"/>
    <property type="match status" value="1"/>
</dbReference>
<keyword evidence="3" id="KW-0813">Transport</keyword>
<keyword evidence="5" id="KW-0349">Heme</keyword>
<evidence type="ECO:0000256" key="11">
    <source>
        <dbReference type="ARBA" id="ARBA00023136"/>
    </source>
</evidence>
<keyword evidence="11 13" id="KW-0472">Membrane</keyword>
<dbReference type="STRING" id="1008459.TASI_0900"/>
<dbReference type="GO" id="GO:0005886">
    <property type="term" value="C:plasma membrane"/>
    <property type="evidence" value="ECO:0007669"/>
    <property type="project" value="UniProtKB-SubCell"/>
</dbReference>
<dbReference type="SUPFAM" id="SSF81342">
    <property type="entry name" value="Transmembrane di-heme cytochromes"/>
    <property type="match status" value="1"/>
</dbReference>
<dbReference type="PANTHER" id="PTHR30529">
    <property type="entry name" value="CYTOCHROME B561"/>
    <property type="match status" value="1"/>
</dbReference>
<keyword evidence="8" id="KW-0249">Electron transport</keyword>
<evidence type="ECO:0000256" key="8">
    <source>
        <dbReference type="ARBA" id="ARBA00022982"/>
    </source>
</evidence>
<comment type="similarity">
    <text evidence="12">Belongs to the cytochrome b561 family.</text>
</comment>
<keyword evidence="4" id="KW-1003">Cell membrane</keyword>
<dbReference type="GO" id="GO:0020037">
    <property type="term" value="F:heme binding"/>
    <property type="evidence" value="ECO:0007669"/>
    <property type="project" value="TreeGrafter"/>
</dbReference>
<evidence type="ECO:0000256" key="1">
    <source>
        <dbReference type="ARBA" id="ARBA00001970"/>
    </source>
</evidence>
<dbReference type="AlphaFoldDB" id="G4Q9Q3"/>
<evidence type="ECO:0000256" key="4">
    <source>
        <dbReference type="ARBA" id="ARBA00022475"/>
    </source>
</evidence>
<keyword evidence="9 13" id="KW-1133">Transmembrane helix</keyword>
<feature type="transmembrane region" description="Helical" evidence="13">
    <location>
        <begin position="82"/>
        <end position="104"/>
    </location>
</feature>
<dbReference type="KEGG" id="tas:TASI_0900"/>
<evidence type="ECO:0000256" key="2">
    <source>
        <dbReference type="ARBA" id="ARBA00004651"/>
    </source>
</evidence>
<evidence type="ECO:0000256" key="6">
    <source>
        <dbReference type="ARBA" id="ARBA00022692"/>
    </source>
</evidence>
<evidence type="ECO:0000259" key="14">
    <source>
        <dbReference type="Pfam" id="PF01292"/>
    </source>
</evidence>
<dbReference type="EMBL" id="CP003059">
    <property type="protein sequence ID" value="AEP36669.1"/>
    <property type="molecule type" value="Genomic_DNA"/>
</dbReference>
<feature type="transmembrane region" description="Helical" evidence="13">
    <location>
        <begin position="145"/>
        <end position="166"/>
    </location>
</feature>
<dbReference type="InterPro" id="IPR016174">
    <property type="entry name" value="Di-haem_cyt_TM"/>
</dbReference>
<sequence>MNNLNISAFSRAMHWIIAILFLFVFCIPLFLKDMGVPFPYHKMLGSLVLILSLVRVINRFIEGWPKDISTRPYQLLIVISKIVHWILLLSTIIFPLSGLLMGYYGGRGLELVGFEIIAPEPMGSNGRPTPIDGQLAGTFHTVHSTMFWVFSVSFILHVVGAYYHHLIQKDATLIRMLRGYKGVENRR</sequence>
<dbReference type="InterPro" id="IPR011577">
    <property type="entry name" value="Cyt_b561_bac/Ni-Hgenase"/>
</dbReference>
<dbReference type="HOGENOM" id="CLU_095321_4_1_4"/>
<evidence type="ECO:0000256" key="7">
    <source>
        <dbReference type="ARBA" id="ARBA00022723"/>
    </source>
</evidence>
<keyword evidence="16" id="KW-1185">Reference proteome</keyword>
<evidence type="ECO:0000256" key="3">
    <source>
        <dbReference type="ARBA" id="ARBA00022448"/>
    </source>
</evidence>